<dbReference type="Proteomes" id="UP000295151">
    <property type="component" value="Unassembled WGS sequence"/>
</dbReference>
<dbReference type="AlphaFoldDB" id="A0A4R7THZ7"/>
<dbReference type="SUPFAM" id="SSF53474">
    <property type="entry name" value="alpha/beta-Hydrolases"/>
    <property type="match status" value="1"/>
</dbReference>
<sequence length="212" mass="22050">MTVDSQRGGSRVFLVHGGLWDAMDSRGFWRTPGISAGLEAAGLDVIAPDRVRRARSWAQEVDELAALLPDQPVPLVGASNGCSVAVRLALAYPEAVSQLLLAWPATGGDVSVDERTRAGLVARGASGEVADGLLAGETLRGVADRELAGLGIPVAVLPSAPENPSHQRKTVDALLGLIQGSRELPGCPEPPTPDFPPHRDALVAAFVEFANG</sequence>
<dbReference type="InterPro" id="IPR029058">
    <property type="entry name" value="AB_hydrolase_fold"/>
</dbReference>
<evidence type="ECO:0000313" key="2">
    <source>
        <dbReference type="Proteomes" id="UP000295151"/>
    </source>
</evidence>
<dbReference type="RefSeq" id="WP_133981039.1">
    <property type="nucleotide sequence ID" value="NZ_SOCE01000001.1"/>
</dbReference>
<evidence type="ECO:0000313" key="1">
    <source>
        <dbReference type="EMBL" id="TDU91266.1"/>
    </source>
</evidence>
<reference evidence="1 2" key="1">
    <citation type="submission" date="2019-03" db="EMBL/GenBank/DDBJ databases">
        <title>Genomic Encyclopedia of Type Strains, Phase III (KMG-III): the genomes of soil and plant-associated and newly described type strains.</title>
        <authorList>
            <person name="Whitman W."/>
        </authorList>
    </citation>
    <scope>NUCLEOTIDE SEQUENCE [LARGE SCALE GENOMIC DNA]</scope>
    <source>
        <strain evidence="1 2">VKM Ac-2575</strain>
    </source>
</reference>
<accession>A0A4R7THZ7</accession>
<evidence type="ECO:0008006" key="3">
    <source>
        <dbReference type="Google" id="ProtNLM"/>
    </source>
</evidence>
<dbReference type="OrthoDB" id="3874139at2"/>
<dbReference type="Gene3D" id="3.40.50.1820">
    <property type="entry name" value="alpha/beta hydrolase"/>
    <property type="match status" value="1"/>
</dbReference>
<proteinExistence type="predicted"/>
<dbReference type="EMBL" id="SOCE01000001">
    <property type="protein sequence ID" value="TDU91266.1"/>
    <property type="molecule type" value="Genomic_DNA"/>
</dbReference>
<organism evidence="1 2">
    <name type="scientific">Kribbella voronezhensis</name>
    <dbReference type="NCBI Taxonomy" id="2512212"/>
    <lineage>
        <taxon>Bacteria</taxon>
        <taxon>Bacillati</taxon>
        <taxon>Actinomycetota</taxon>
        <taxon>Actinomycetes</taxon>
        <taxon>Propionibacteriales</taxon>
        <taxon>Kribbellaceae</taxon>
        <taxon>Kribbella</taxon>
    </lineage>
</organism>
<comment type="caution">
    <text evidence="1">The sequence shown here is derived from an EMBL/GenBank/DDBJ whole genome shotgun (WGS) entry which is preliminary data.</text>
</comment>
<protein>
    <recommendedName>
        <fullName evidence="3">Alpha/beta hydrolase family protein</fullName>
    </recommendedName>
</protein>
<keyword evidence="2" id="KW-1185">Reference proteome</keyword>
<name>A0A4R7THZ7_9ACTN</name>
<gene>
    <name evidence="1" type="ORF">EV138_4869</name>
</gene>